<sequence length="569" mass="65605">MGVQRLLQILNNVLGTDVQLDGKGVRQCLEYFINGSIVGRALHRIDDETQHFNTMQSVRPMDFGQAYAHWRTVKNADFSHFLRTLEDRRLADEAMRRDAVHGTYISNAELPPRRLWDLLSNRIVPFHLVSEGPIPPNIWTVSHSWCHPTARRSIETSINAYQWPVPVPGVLDDDQKTQDPDTMTTLEHVRVELLNYGAEYAWLDILCIRQRGNPQGEALRAEEWRTDIPTIGYIYSHKLPCVIYFNGLGLPLKLDEVTLHSERHWLNRVWTLQEGTRQWLLGGATEATLATSQACAFFQESLSDAILQRYQGQRSDAVQAIQKRHCESDLDRVHGLAYVFGCITLPIYDLNMTPDEAWVLLLKHIDPEFRREIVGLHLKHNPQSASLLPSLEEYKEYSSYNQSFSDPERIPMLYYNLAKPVHLVDERSLGDSEPGIYFQDVIHLGELSVSQFALSNHTHKLEVCTPLLEHFRWKNTSTKYCIYGRYNPGIKYDVVSFGRDVSLVVQVVGEMEVDGQTVQRVVKCGLIEWSGSAVYYGAWLPGHIRQWVERRIVYVQDYNVQRVPYNVYR</sequence>
<dbReference type="EMBL" id="BPQB01000055">
    <property type="protein sequence ID" value="GJE96095.1"/>
    <property type="molecule type" value="Genomic_DNA"/>
</dbReference>
<name>A0A9P3GJ58_9APHY</name>
<evidence type="ECO:0008006" key="3">
    <source>
        <dbReference type="Google" id="ProtNLM"/>
    </source>
</evidence>
<comment type="caution">
    <text evidence="1">The sequence shown here is derived from an EMBL/GenBank/DDBJ whole genome shotgun (WGS) entry which is preliminary data.</text>
</comment>
<gene>
    <name evidence="1" type="ORF">PsYK624_122880</name>
</gene>
<evidence type="ECO:0000313" key="2">
    <source>
        <dbReference type="Proteomes" id="UP000703269"/>
    </source>
</evidence>
<reference evidence="1 2" key="1">
    <citation type="submission" date="2021-08" db="EMBL/GenBank/DDBJ databases">
        <title>Draft Genome Sequence of Phanerochaete sordida strain YK-624.</title>
        <authorList>
            <person name="Mori T."/>
            <person name="Dohra H."/>
            <person name="Suzuki T."/>
            <person name="Kawagishi H."/>
            <person name="Hirai H."/>
        </authorList>
    </citation>
    <scope>NUCLEOTIDE SEQUENCE [LARGE SCALE GENOMIC DNA]</scope>
    <source>
        <strain evidence="1 2">YK-624</strain>
    </source>
</reference>
<proteinExistence type="predicted"/>
<accession>A0A9P3GJ58</accession>
<protein>
    <recommendedName>
        <fullName evidence="3">Heterokaryon incompatibility domain-containing protein</fullName>
    </recommendedName>
</protein>
<organism evidence="1 2">
    <name type="scientific">Phanerochaete sordida</name>
    <dbReference type="NCBI Taxonomy" id="48140"/>
    <lineage>
        <taxon>Eukaryota</taxon>
        <taxon>Fungi</taxon>
        <taxon>Dikarya</taxon>
        <taxon>Basidiomycota</taxon>
        <taxon>Agaricomycotina</taxon>
        <taxon>Agaricomycetes</taxon>
        <taxon>Polyporales</taxon>
        <taxon>Phanerochaetaceae</taxon>
        <taxon>Phanerochaete</taxon>
    </lineage>
</organism>
<keyword evidence="2" id="KW-1185">Reference proteome</keyword>
<dbReference type="Proteomes" id="UP000703269">
    <property type="component" value="Unassembled WGS sequence"/>
</dbReference>
<evidence type="ECO:0000313" key="1">
    <source>
        <dbReference type="EMBL" id="GJE96095.1"/>
    </source>
</evidence>
<dbReference type="OrthoDB" id="3226657at2759"/>
<dbReference type="AlphaFoldDB" id="A0A9P3GJ58"/>